<dbReference type="InterPro" id="IPR002347">
    <property type="entry name" value="SDR_fam"/>
</dbReference>
<dbReference type="PANTHER" id="PTHR43180:SF30">
    <property type="entry name" value="MOMILACTONE A SYNTHASE"/>
    <property type="match status" value="1"/>
</dbReference>
<evidence type="ECO:0000256" key="1">
    <source>
        <dbReference type="ARBA" id="ARBA00006484"/>
    </source>
</evidence>
<organism evidence="3 4">
    <name type="scientific">Escallonia herrerae</name>
    <dbReference type="NCBI Taxonomy" id="1293975"/>
    <lineage>
        <taxon>Eukaryota</taxon>
        <taxon>Viridiplantae</taxon>
        <taxon>Streptophyta</taxon>
        <taxon>Embryophyta</taxon>
        <taxon>Tracheophyta</taxon>
        <taxon>Spermatophyta</taxon>
        <taxon>Magnoliopsida</taxon>
        <taxon>eudicotyledons</taxon>
        <taxon>Gunneridae</taxon>
        <taxon>Pentapetalae</taxon>
        <taxon>asterids</taxon>
        <taxon>campanulids</taxon>
        <taxon>Escalloniales</taxon>
        <taxon>Escalloniaceae</taxon>
        <taxon>Escallonia</taxon>
    </lineage>
</organism>
<dbReference type="Pfam" id="PF13561">
    <property type="entry name" value="adh_short_C2"/>
    <property type="match status" value="1"/>
</dbReference>
<evidence type="ECO:0000313" key="3">
    <source>
        <dbReference type="EMBL" id="KAK3039400.1"/>
    </source>
</evidence>
<evidence type="ECO:0000256" key="2">
    <source>
        <dbReference type="ARBA" id="ARBA00023002"/>
    </source>
</evidence>
<dbReference type="Proteomes" id="UP001188597">
    <property type="component" value="Unassembled WGS sequence"/>
</dbReference>
<protein>
    <submittedName>
        <fullName evidence="3">Uncharacterized protein</fullName>
    </submittedName>
</protein>
<evidence type="ECO:0000313" key="4">
    <source>
        <dbReference type="Proteomes" id="UP001188597"/>
    </source>
</evidence>
<sequence>MGLKVASFIHCDVSIEFDIENAVNATVDRHGKLDIMVNNAGILDPPQSSIIDNDALDFERVIKVNLTEYEKYLN</sequence>
<dbReference type="Gene3D" id="3.40.50.720">
    <property type="entry name" value="NAD(P)-binding Rossmann-like Domain"/>
    <property type="match status" value="1"/>
</dbReference>
<accession>A0AA88XBW6</accession>
<dbReference type="PANTHER" id="PTHR43180">
    <property type="entry name" value="3-OXOACYL-(ACYL-CARRIER-PROTEIN) REDUCTASE (AFU_ORTHOLOGUE AFUA_6G11210)"/>
    <property type="match status" value="1"/>
</dbReference>
<dbReference type="SUPFAM" id="SSF51735">
    <property type="entry name" value="NAD(P)-binding Rossmann-fold domains"/>
    <property type="match status" value="1"/>
</dbReference>
<dbReference type="GO" id="GO:0016491">
    <property type="term" value="F:oxidoreductase activity"/>
    <property type="evidence" value="ECO:0007669"/>
    <property type="project" value="UniProtKB-KW"/>
</dbReference>
<gene>
    <name evidence="3" type="ORF">RJ639_027649</name>
</gene>
<dbReference type="AlphaFoldDB" id="A0AA88XBW6"/>
<keyword evidence="4" id="KW-1185">Reference proteome</keyword>
<reference evidence="3" key="1">
    <citation type="submission" date="2022-12" db="EMBL/GenBank/DDBJ databases">
        <title>Draft genome assemblies for two species of Escallonia (Escalloniales).</title>
        <authorList>
            <person name="Chanderbali A."/>
            <person name="Dervinis C."/>
            <person name="Anghel I."/>
            <person name="Soltis D."/>
            <person name="Soltis P."/>
            <person name="Zapata F."/>
        </authorList>
    </citation>
    <scope>NUCLEOTIDE SEQUENCE</scope>
    <source>
        <strain evidence="3">UCBG64.0493</strain>
        <tissue evidence="3">Leaf</tissue>
    </source>
</reference>
<keyword evidence="2" id="KW-0560">Oxidoreductase</keyword>
<name>A0AA88XBW6_9ASTE</name>
<proteinExistence type="inferred from homology"/>
<comment type="similarity">
    <text evidence="1">Belongs to the short-chain dehydrogenases/reductases (SDR) family.</text>
</comment>
<comment type="caution">
    <text evidence="3">The sequence shown here is derived from an EMBL/GenBank/DDBJ whole genome shotgun (WGS) entry which is preliminary data.</text>
</comment>
<dbReference type="InterPro" id="IPR036291">
    <property type="entry name" value="NAD(P)-bd_dom_sf"/>
</dbReference>
<dbReference type="EMBL" id="JAVXUP010000077">
    <property type="protein sequence ID" value="KAK3039400.1"/>
    <property type="molecule type" value="Genomic_DNA"/>
</dbReference>